<dbReference type="Proteomes" id="UP000472372">
    <property type="component" value="Chromosome 8"/>
</dbReference>
<comment type="similarity">
    <text evidence="4">Belongs to the vezatin family.</text>
</comment>
<keyword evidence="11 14" id="KW-0472">Membrane</keyword>
<name>A0A6S6WGG8_9PLEO</name>
<keyword evidence="8" id="KW-0965">Cell junction</keyword>
<keyword evidence="7 14" id="KW-0812">Transmembrane</keyword>
<evidence type="ECO:0000256" key="1">
    <source>
        <dbReference type="ARBA" id="ARBA00004123"/>
    </source>
</evidence>
<feature type="region of interest" description="Disordered" evidence="13">
    <location>
        <begin position="1"/>
        <end position="56"/>
    </location>
</feature>
<evidence type="ECO:0000256" key="5">
    <source>
        <dbReference type="ARBA" id="ARBA00018125"/>
    </source>
</evidence>
<evidence type="ECO:0000256" key="4">
    <source>
        <dbReference type="ARBA" id="ARBA00007245"/>
    </source>
</evidence>
<comment type="subcellular location">
    <subcellularLocation>
        <location evidence="2">Cell junction</location>
        <location evidence="2">Adherens junction</location>
    </subcellularLocation>
    <subcellularLocation>
        <location evidence="3">Cell membrane</location>
        <topology evidence="3">Multi-pass membrane protein</topology>
    </subcellularLocation>
    <subcellularLocation>
        <location evidence="1">Nucleus</location>
    </subcellularLocation>
</comment>
<keyword evidence="9 14" id="KW-1133">Transmembrane helix</keyword>
<evidence type="ECO:0000256" key="3">
    <source>
        <dbReference type="ARBA" id="ARBA00004651"/>
    </source>
</evidence>
<dbReference type="GO" id="GO:0005634">
    <property type="term" value="C:nucleus"/>
    <property type="evidence" value="ECO:0007669"/>
    <property type="project" value="UniProtKB-SubCell"/>
</dbReference>
<evidence type="ECO:0000256" key="11">
    <source>
        <dbReference type="ARBA" id="ARBA00023136"/>
    </source>
</evidence>
<dbReference type="PANTHER" id="PTHR15989:SF5">
    <property type="entry name" value="VEZATIN"/>
    <property type="match status" value="1"/>
</dbReference>
<feature type="domain" description="Myosin-binding" evidence="15">
    <location>
        <begin position="160"/>
        <end position="437"/>
    </location>
</feature>
<evidence type="ECO:0000313" key="17">
    <source>
        <dbReference type="Proteomes" id="UP000472372"/>
    </source>
</evidence>
<dbReference type="EMBL" id="HG992984">
    <property type="protein sequence ID" value="CAE7202850.1"/>
    <property type="molecule type" value="Genomic_DNA"/>
</dbReference>
<feature type="region of interest" description="Disordered" evidence="13">
    <location>
        <begin position="498"/>
        <end position="552"/>
    </location>
</feature>
<dbReference type="PANTHER" id="PTHR15989">
    <property type="entry name" value="VEZATIN"/>
    <property type="match status" value="1"/>
</dbReference>
<sequence>MESIIPDDSPLAQYLEGQGRGESRPPSPAASTFPDSHSHSHSDSQGFAPRGPSTLQSRIRDKLPQPLRIHARHGSIARIHTACSKAVNSRLGRADNERFLEQFRYLIVASQLLGEQGGLRTSAIPSFATDFATDGRTDAHEFRAARISPIGAALTGSATFILVWLVHWSRRREAFSKGRTLLVLLVFAAMATAAYGYMRRQWLYYLRQEAVKGASALVTNLQAYDASTSAALALIQEVELVSRGYRLSSPLPPISRLEEKGHARRCQRLRRHLRATYAEIIPVLSDQCAILKQLVQADDLEKYLDVYEVSNPDLQEAALSYSPSEFDDAETLKALRILQYRFSILRRVYLCSLLALEADGGTPDFARWSTVVDSMLNTARPAGHWSEKFNRVLVEEEQFVLPSPAKAAPTPARDKIRNSVRKLSGLSSGIRGLQAKMQVLREETSKSLEDTEDVTELSHSLLVQYDSIGADLKSLVQAWEAGKNALALNIDRHERRISQASSTGLRSPVPSLGGLTAVDEGSPSDALRALNGDLLSPHQSAPSSDQGSASDDEVFEAIAIPKTRATMSREERMQKIQDDRIRQATFREQRDASTNMLRELESVINMRPKRMSAPSGARITSI</sequence>
<dbReference type="AlphaFoldDB" id="A0A6S6WGG8"/>
<feature type="transmembrane region" description="Helical" evidence="14">
    <location>
        <begin position="150"/>
        <end position="168"/>
    </location>
</feature>
<dbReference type="InterPro" id="IPR026858">
    <property type="entry name" value="Vezatin"/>
</dbReference>
<keyword evidence="10" id="KW-0175">Coiled coil</keyword>
<dbReference type="GO" id="GO:0005886">
    <property type="term" value="C:plasma membrane"/>
    <property type="evidence" value="ECO:0007669"/>
    <property type="project" value="UniProtKB-SubCell"/>
</dbReference>
<reference evidence="16" key="1">
    <citation type="submission" date="2021-02" db="EMBL/GenBank/DDBJ databases">
        <authorList>
            <person name="Syme A R."/>
            <person name="Syme A R."/>
            <person name="Moolhuijzen P."/>
        </authorList>
    </citation>
    <scope>NUCLEOTIDE SEQUENCE</scope>
    <source>
        <strain evidence="16">W1-1</strain>
    </source>
</reference>
<organism evidence="16 17">
    <name type="scientific">Pyrenophora teres f. teres</name>
    <dbReference type="NCBI Taxonomy" id="97479"/>
    <lineage>
        <taxon>Eukaryota</taxon>
        <taxon>Fungi</taxon>
        <taxon>Dikarya</taxon>
        <taxon>Ascomycota</taxon>
        <taxon>Pezizomycotina</taxon>
        <taxon>Dothideomycetes</taxon>
        <taxon>Pleosporomycetidae</taxon>
        <taxon>Pleosporales</taxon>
        <taxon>Pleosporineae</taxon>
        <taxon>Pleosporaceae</taxon>
        <taxon>Pyrenophora</taxon>
    </lineage>
</organism>
<evidence type="ECO:0000256" key="6">
    <source>
        <dbReference type="ARBA" id="ARBA00022475"/>
    </source>
</evidence>
<proteinExistence type="inferred from homology"/>
<evidence type="ECO:0000256" key="13">
    <source>
        <dbReference type="SAM" id="MobiDB-lite"/>
    </source>
</evidence>
<evidence type="ECO:0000256" key="9">
    <source>
        <dbReference type="ARBA" id="ARBA00022989"/>
    </source>
</evidence>
<evidence type="ECO:0000256" key="14">
    <source>
        <dbReference type="SAM" id="Phobius"/>
    </source>
</evidence>
<feature type="transmembrane region" description="Helical" evidence="14">
    <location>
        <begin position="180"/>
        <end position="198"/>
    </location>
</feature>
<dbReference type="GO" id="GO:0098609">
    <property type="term" value="P:cell-cell adhesion"/>
    <property type="evidence" value="ECO:0007669"/>
    <property type="project" value="InterPro"/>
</dbReference>
<gene>
    <name evidence="16" type="ORF">PTTW11_09113</name>
</gene>
<dbReference type="GO" id="GO:0017022">
    <property type="term" value="F:myosin binding"/>
    <property type="evidence" value="ECO:0007669"/>
    <property type="project" value="InterPro"/>
</dbReference>
<evidence type="ECO:0000259" key="15">
    <source>
        <dbReference type="Pfam" id="PF12632"/>
    </source>
</evidence>
<feature type="compositionally biased region" description="Polar residues" evidence="13">
    <location>
        <begin position="537"/>
        <end position="549"/>
    </location>
</feature>
<evidence type="ECO:0000256" key="7">
    <source>
        <dbReference type="ARBA" id="ARBA00022692"/>
    </source>
</evidence>
<evidence type="ECO:0000256" key="12">
    <source>
        <dbReference type="ARBA" id="ARBA00023242"/>
    </source>
</evidence>
<evidence type="ECO:0000256" key="10">
    <source>
        <dbReference type="ARBA" id="ARBA00023054"/>
    </source>
</evidence>
<accession>A0A6S6WGG8</accession>
<evidence type="ECO:0000256" key="8">
    <source>
        <dbReference type="ARBA" id="ARBA00022949"/>
    </source>
</evidence>
<protein>
    <recommendedName>
        <fullName evidence="5">Vezatin</fullName>
    </recommendedName>
</protein>
<evidence type="ECO:0000313" key="16">
    <source>
        <dbReference type="EMBL" id="CAE7202850.1"/>
    </source>
</evidence>
<dbReference type="InterPro" id="IPR026859">
    <property type="entry name" value="Myosin-bd"/>
</dbReference>
<dbReference type="Pfam" id="PF12632">
    <property type="entry name" value="Vezatin"/>
    <property type="match status" value="1"/>
</dbReference>
<evidence type="ECO:0000256" key="2">
    <source>
        <dbReference type="ARBA" id="ARBA00004536"/>
    </source>
</evidence>
<keyword evidence="6" id="KW-1003">Cell membrane</keyword>
<keyword evidence="12" id="KW-0539">Nucleus</keyword>